<evidence type="ECO:0000256" key="2">
    <source>
        <dbReference type="ARBA" id="ARBA00022741"/>
    </source>
</evidence>
<dbReference type="EMBL" id="MUZQ01000025">
    <property type="protein sequence ID" value="OWK62544.1"/>
    <property type="molecule type" value="Genomic_DNA"/>
</dbReference>
<feature type="domain" description="Helicase ATP-binding" evidence="7">
    <location>
        <begin position="54"/>
        <end position="204"/>
    </location>
</feature>
<name>A0A218V939_9PASE</name>
<dbReference type="SMART" id="SM00487">
    <property type="entry name" value="DEXDc"/>
    <property type="match status" value="1"/>
</dbReference>
<evidence type="ECO:0000259" key="8">
    <source>
        <dbReference type="PROSITE" id="PS51194"/>
    </source>
</evidence>
<keyword evidence="2" id="KW-0547">Nucleotide-binding</keyword>
<dbReference type="CDD" id="cd18787">
    <property type="entry name" value="SF2_C_DEAD"/>
    <property type="match status" value="1"/>
</dbReference>
<evidence type="ECO:0000259" key="7">
    <source>
        <dbReference type="PROSITE" id="PS51192"/>
    </source>
</evidence>
<dbReference type="GO" id="GO:0003724">
    <property type="term" value="F:RNA helicase activity"/>
    <property type="evidence" value="ECO:0007669"/>
    <property type="project" value="UniProtKB-EC"/>
</dbReference>
<dbReference type="PROSITE" id="PS51195">
    <property type="entry name" value="Q_MOTIF"/>
    <property type="match status" value="1"/>
</dbReference>
<feature type="domain" description="DEAD-box RNA helicase Q" evidence="9">
    <location>
        <begin position="23"/>
        <end position="51"/>
    </location>
</feature>
<evidence type="ECO:0000259" key="9">
    <source>
        <dbReference type="PROSITE" id="PS51195"/>
    </source>
</evidence>
<evidence type="ECO:0000256" key="4">
    <source>
        <dbReference type="ARBA" id="ARBA00022806"/>
    </source>
</evidence>
<organism evidence="10 11">
    <name type="scientific">Lonchura striata</name>
    <name type="common">white-rumped munia</name>
    <dbReference type="NCBI Taxonomy" id="40157"/>
    <lineage>
        <taxon>Eukaryota</taxon>
        <taxon>Metazoa</taxon>
        <taxon>Chordata</taxon>
        <taxon>Craniata</taxon>
        <taxon>Vertebrata</taxon>
        <taxon>Euteleostomi</taxon>
        <taxon>Archelosauria</taxon>
        <taxon>Archosauria</taxon>
        <taxon>Dinosauria</taxon>
        <taxon>Saurischia</taxon>
        <taxon>Theropoda</taxon>
        <taxon>Coelurosauria</taxon>
        <taxon>Aves</taxon>
        <taxon>Neognathae</taxon>
        <taxon>Neoaves</taxon>
        <taxon>Telluraves</taxon>
        <taxon>Australaves</taxon>
        <taxon>Passeriformes</taxon>
        <taxon>Passeroidea</taxon>
        <taxon>Estrildidae</taxon>
        <taxon>Estrildinae</taxon>
        <taxon>Lonchura</taxon>
    </lineage>
</organism>
<protein>
    <recommendedName>
        <fullName evidence="1">RNA helicase</fullName>
        <ecNumber evidence="1">3.6.4.13</ecNumber>
    </recommendedName>
</protein>
<dbReference type="GO" id="GO:0003676">
    <property type="term" value="F:nucleic acid binding"/>
    <property type="evidence" value="ECO:0007669"/>
    <property type="project" value="InterPro"/>
</dbReference>
<evidence type="ECO:0000256" key="6">
    <source>
        <dbReference type="PROSITE-ProRule" id="PRU00552"/>
    </source>
</evidence>
<dbReference type="SUPFAM" id="SSF52540">
    <property type="entry name" value="P-loop containing nucleoside triphosphate hydrolases"/>
    <property type="match status" value="1"/>
</dbReference>
<sequence length="344" mass="38204">MNFDKYDENIVQVSGLDPPAALMSFADTNMCDTLTMNISKAGYCKPTPVQKYSIPIILAGRDLMACAQTGSGKTAAFLVPVVAQMMRDGVTASAFKEQQEPECIITAPTRELINQIFLEARKFVYGLACEFLKPDFLFVVVGHAGGACSDVQQNILQVSQYFKRDKLIEILHSTGNERTLVFVDTKKKADFIACFLCQENIPATSIHGDREQREREIALRDFRSGKCPVLVATSVAARGLDIENVQHVINFDLPSTIEEYVHRIGRTGRCGNIGKAVGFFDNNSDGHLAQPLIKVLSDAQQKVPVWLMEVAFETEGGRLPVNTQQKLCIFREFSITETDFRHVA</sequence>
<dbReference type="InterPro" id="IPR014001">
    <property type="entry name" value="Helicase_ATP-bd"/>
</dbReference>
<dbReference type="PROSITE" id="PS51192">
    <property type="entry name" value="HELICASE_ATP_BIND_1"/>
    <property type="match status" value="1"/>
</dbReference>
<dbReference type="Gene3D" id="3.40.50.300">
    <property type="entry name" value="P-loop containing nucleotide triphosphate hydrolases"/>
    <property type="match status" value="2"/>
</dbReference>
<dbReference type="SMART" id="SM00490">
    <property type="entry name" value="HELICc"/>
    <property type="match status" value="1"/>
</dbReference>
<dbReference type="EC" id="3.6.4.13" evidence="1"/>
<keyword evidence="3" id="KW-0378">Hydrolase</keyword>
<dbReference type="Proteomes" id="UP000197619">
    <property type="component" value="Unassembled WGS sequence"/>
</dbReference>
<dbReference type="PROSITE" id="PS51194">
    <property type="entry name" value="HELICASE_CTER"/>
    <property type="match status" value="1"/>
</dbReference>
<gene>
    <name evidence="10" type="primary">DDX4</name>
    <name evidence="10" type="ORF">RLOC_00012611</name>
</gene>
<comment type="caution">
    <text evidence="10">The sequence shown here is derived from an EMBL/GenBank/DDBJ whole genome shotgun (WGS) entry which is preliminary data.</text>
</comment>
<dbReference type="FunFam" id="3.40.50.300:FF:000008">
    <property type="entry name" value="ATP-dependent RNA helicase RhlB"/>
    <property type="match status" value="1"/>
</dbReference>
<dbReference type="GO" id="GO:0016787">
    <property type="term" value="F:hydrolase activity"/>
    <property type="evidence" value="ECO:0007669"/>
    <property type="project" value="UniProtKB-KW"/>
</dbReference>
<keyword evidence="4 10" id="KW-0347">Helicase</keyword>
<dbReference type="InterPro" id="IPR014014">
    <property type="entry name" value="RNA_helicase_DEAD_Q_motif"/>
</dbReference>
<accession>A0A218V939</accession>
<evidence type="ECO:0000256" key="3">
    <source>
        <dbReference type="ARBA" id="ARBA00022801"/>
    </source>
</evidence>
<evidence type="ECO:0000256" key="5">
    <source>
        <dbReference type="ARBA" id="ARBA00022840"/>
    </source>
</evidence>
<dbReference type="PANTHER" id="PTHR47958">
    <property type="entry name" value="ATP-DEPENDENT RNA HELICASE DBP3"/>
    <property type="match status" value="1"/>
</dbReference>
<evidence type="ECO:0000313" key="10">
    <source>
        <dbReference type="EMBL" id="OWK62544.1"/>
    </source>
</evidence>
<dbReference type="InterPro" id="IPR027417">
    <property type="entry name" value="P-loop_NTPase"/>
</dbReference>
<dbReference type="GO" id="GO:0005524">
    <property type="term" value="F:ATP binding"/>
    <property type="evidence" value="ECO:0007669"/>
    <property type="project" value="UniProtKB-KW"/>
</dbReference>
<dbReference type="InterPro" id="IPR001650">
    <property type="entry name" value="Helicase_C-like"/>
</dbReference>
<reference evidence="10 11" key="1">
    <citation type="submission" date="2017-05" db="EMBL/GenBank/DDBJ databases">
        <title>Genome of assembly of the Bengalese finch, Lonchura striata domestica.</title>
        <authorList>
            <person name="Colquitt B.M."/>
            <person name="Brainard M.S."/>
        </authorList>
    </citation>
    <scope>NUCLEOTIDE SEQUENCE [LARGE SCALE GENOMIC DNA]</scope>
    <source>
        <strain evidence="10">White83orange57</strain>
    </source>
</reference>
<dbReference type="AlphaFoldDB" id="A0A218V939"/>
<feature type="domain" description="Helicase C-terminal" evidence="8">
    <location>
        <begin position="163"/>
        <end position="311"/>
    </location>
</feature>
<keyword evidence="5" id="KW-0067">ATP-binding</keyword>
<evidence type="ECO:0000256" key="1">
    <source>
        <dbReference type="ARBA" id="ARBA00012552"/>
    </source>
</evidence>
<dbReference type="Pfam" id="PF00270">
    <property type="entry name" value="DEAD"/>
    <property type="match status" value="1"/>
</dbReference>
<feature type="short sequence motif" description="Q motif" evidence="6">
    <location>
        <begin position="23"/>
        <end position="51"/>
    </location>
</feature>
<proteinExistence type="predicted"/>
<dbReference type="Pfam" id="PF00271">
    <property type="entry name" value="Helicase_C"/>
    <property type="match status" value="1"/>
</dbReference>
<keyword evidence="11" id="KW-1185">Reference proteome</keyword>
<dbReference type="InterPro" id="IPR011545">
    <property type="entry name" value="DEAD/DEAH_box_helicase_dom"/>
</dbReference>
<evidence type="ECO:0000313" key="11">
    <source>
        <dbReference type="Proteomes" id="UP000197619"/>
    </source>
</evidence>